<evidence type="ECO:0000313" key="4">
    <source>
        <dbReference type="EMBL" id="GEQ06496.1"/>
    </source>
</evidence>
<name>A0A0D0RRM4_STAGA</name>
<dbReference type="Proteomes" id="UP000321057">
    <property type="component" value="Unassembled WGS sequence"/>
</dbReference>
<gene>
    <name evidence="5" type="ORF">NCTC12195_00723</name>
    <name evidence="4" type="ORF">SGA02_23240</name>
</gene>
<proteinExistence type="predicted"/>
<dbReference type="EMBL" id="BKAX01000006">
    <property type="protein sequence ID" value="GEQ06496.1"/>
    <property type="molecule type" value="Genomic_DNA"/>
</dbReference>
<dbReference type="PANTHER" id="PTHR43626:SF4">
    <property type="entry name" value="GCN5-RELATED N-ACETYLTRANSFERASE 2, CHLOROPLASTIC"/>
    <property type="match status" value="1"/>
</dbReference>
<evidence type="ECO:0000256" key="2">
    <source>
        <dbReference type="ARBA" id="ARBA00023315"/>
    </source>
</evidence>
<accession>A0A0D0RRM4</accession>
<dbReference type="OrthoDB" id="9775804at2"/>
<protein>
    <submittedName>
        <fullName evidence="5">GNAT family acetyltransferase</fullName>
    </submittedName>
</protein>
<dbReference type="STRING" id="1293.SH09_00275"/>
<organism evidence="5 6">
    <name type="scientific">Staphylococcus gallinarum</name>
    <dbReference type="NCBI Taxonomy" id="1293"/>
    <lineage>
        <taxon>Bacteria</taxon>
        <taxon>Bacillati</taxon>
        <taxon>Bacillota</taxon>
        <taxon>Bacilli</taxon>
        <taxon>Bacillales</taxon>
        <taxon>Staphylococcaceae</taxon>
        <taxon>Staphylococcus</taxon>
    </lineage>
</organism>
<evidence type="ECO:0000259" key="3">
    <source>
        <dbReference type="PROSITE" id="PS51186"/>
    </source>
</evidence>
<dbReference type="Proteomes" id="UP000255277">
    <property type="component" value="Unassembled WGS sequence"/>
</dbReference>
<keyword evidence="1 5" id="KW-0808">Transferase</keyword>
<dbReference type="AlphaFoldDB" id="A0A0D0RRM4"/>
<dbReference type="GO" id="GO:0008080">
    <property type="term" value="F:N-acetyltransferase activity"/>
    <property type="evidence" value="ECO:0007669"/>
    <property type="project" value="InterPro"/>
</dbReference>
<evidence type="ECO:0000313" key="7">
    <source>
        <dbReference type="Proteomes" id="UP000321057"/>
    </source>
</evidence>
<keyword evidence="7" id="KW-1185">Reference proteome</keyword>
<dbReference type="PROSITE" id="PS51186">
    <property type="entry name" value="GNAT"/>
    <property type="match status" value="1"/>
</dbReference>
<keyword evidence="2" id="KW-0012">Acyltransferase</keyword>
<dbReference type="EMBL" id="UHDK01000001">
    <property type="protein sequence ID" value="SUM31316.1"/>
    <property type="molecule type" value="Genomic_DNA"/>
</dbReference>
<dbReference type="InterPro" id="IPR000182">
    <property type="entry name" value="GNAT_dom"/>
</dbReference>
<reference evidence="5 6" key="1">
    <citation type="submission" date="2018-06" db="EMBL/GenBank/DDBJ databases">
        <authorList>
            <consortium name="Pathogen Informatics"/>
            <person name="Doyle S."/>
        </authorList>
    </citation>
    <scope>NUCLEOTIDE SEQUENCE [LARGE SCALE GENOMIC DNA]</scope>
    <source>
        <strain evidence="5 6">NCTC12195</strain>
    </source>
</reference>
<feature type="domain" description="N-acetyltransferase" evidence="3">
    <location>
        <begin position="1"/>
        <end position="139"/>
    </location>
</feature>
<dbReference type="Gene3D" id="3.40.630.30">
    <property type="match status" value="1"/>
</dbReference>
<dbReference type="InterPro" id="IPR045039">
    <property type="entry name" value="NSI-like"/>
</dbReference>
<dbReference type="Pfam" id="PF00583">
    <property type="entry name" value="Acetyltransf_1"/>
    <property type="match status" value="1"/>
</dbReference>
<dbReference type="SUPFAM" id="SSF55729">
    <property type="entry name" value="Acyl-CoA N-acyltransferases (Nat)"/>
    <property type="match status" value="1"/>
</dbReference>
<dbReference type="RefSeq" id="WP_042737613.1">
    <property type="nucleotide sequence ID" value="NZ_BKAX01000006.1"/>
</dbReference>
<dbReference type="PANTHER" id="PTHR43626">
    <property type="entry name" value="ACYL-COA N-ACYLTRANSFERASE"/>
    <property type="match status" value="1"/>
</dbReference>
<reference evidence="4 7" key="2">
    <citation type="submission" date="2019-07" db="EMBL/GenBank/DDBJ databases">
        <title>Whole genome shotgun sequence of Staphylococcus gallinarum NBRC 109767.</title>
        <authorList>
            <person name="Hosoyama A."/>
            <person name="Uohara A."/>
            <person name="Ohji S."/>
            <person name="Ichikawa N."/>
        </authorList>
    </citation>
    <scope>NUCLEOTIDE SEQUENCE [LARGE SCALE GENOMIC DNA]</scope>
    <source>
        <strain evidence="4 7">NBRC 109767</strain>
    </source>
</reference>
<evidence type="ECO:0000313" key="5">
    <source>
        <dbReference type="EMBL" id="SUM31316.1"/>
    </source>
</evidence>
<evidence type="ECO:0000313" key="6">
    <source>
        <dbReference type="Proteomes" id="UP000255277"/>
    </source>
</evidence>
<dbReference type="CDD" id="cd04301">
    <property type="entry name" value="NAT_SF"/>
    <property type="match status" value="1"/>
</dbReference>
<dbReference type="GO" id="GO:0005737">
    <property type="term" value="C:cytoplasm"/>
    <property type="evidence" value="ECO:0007669"/>
    <property type="project" value="TreeGrafter"/>
</dbReference>
<dbReference type="InterPro" id="IPR016181">
    <property type="entry name" value="Acyl_CoA_acyltransferase"/>
</dbReference>
<sequence length="139" mass="15920">MVLKYEYQFNINDVEDMMEVYHSNGWEGHSQEDIIKIFNISTHVIIAKKDAKVVGFIRALSDGVFNAAIYDLVVHIDYQQQGIGKAMINLMLEHLGELSCVHLISTTGNEALYEKMGFRKLKTGMAIYQNQKLKDEYTV</sequence>
<evidence type="ECO:0000256" key="1">
    <source>
        <dbReference type="ARBA" id="ARBA00022679"/>
    </source>
</evidence>